<dbReference type="GO" id="GO:0000978">
    <property type="term" value="F:RNA polymerase II cis-regulatory region sequence-specific DNA binding"/>
    <property type="evidence" value="ECO:0007669"/>
    <property type="project" value="TreeGrafter"/>
</dbReference>
<evidence type="ECO:0000259" key="7">
    <source>
        <dbReference type="Pfam" id="PF00808"/>
    </source>
</evidence>
<evidence type="ECO:0000256" key="2">
    <source>
        <dbReference type="ARBA" id="ARBA00023015"/>
    </source>
</evidence>
<feature type="domain" description="Transcription factor CBF/NF-Y/archaeal histone" evidence="7">
    <location>
        <begin position="36"/>
        <end position="99"/>
    </location>
</feature>
<dbReference type="GO" id="GO:0046982">
    <property type="term" value="F:protein heterodimerization activity"/>
    <property type="evidence" value="ECO:0007669"/>
    <property type="project" value="InterPro"/>
</dbReference>
<evidence type="ECO:0000256" key="3">
    <source>
        <dbReference type="ARBA" id="ARBA00023125"/>
    </source>
</evidence>
<dbReference type="Proteomes" id="UP000241769">
    <property type="component" value="Unassembled WGS sequence"/>
</dbReference>
<dbReference type="InParanoid" id="A0A2P6NAT8"/>
<dbReference type="EMBL" id="MDYQ01000131">
    <property type="protein sequence ID" value="PRP81067.1"/>
    <property type="molecule type" value="Genomic_DNA"/>
</dbReference>
<keyword evidence="9" id="KW-1185">Reference proteome</keyword>
<dbReference type="PANTHER" id="PTHR10252">
    <property type="entry name" value="HISTONE-LIKE TRANSCRIPTION FACTOR CCAAT-RELATED"/>
    <property type="match status" value="1"/>
</dbReference>
<organism evidence="8 9">
    <name type="scientific">Planoprotostelium fungivorum</name>
    <dbReference type="NCBI Taxonomy" id="1890364"/>
    <lineage>
        <taxon>Eukaryota</taxon>
        <taxon>Amoebozoa</taxon>
        <taxon>Evosea</taxon>
        <taxon>Variosea</taxon>
        <taxon>Cavosteliida</taxon>
        <taxon>Cavosteliaceae</taxon>
        <taxon>Planoprotostelium</taxon>
    </lineage>
</organism>
<dbReference type="InterPro" id="IPR050568">
    <property type="entry name" value="Transcr_DNA_Rep_Reg"/>
</dbReference>
<dbReference type="InterPro" id="IPR003958">
    <property type="entry name" value="CBFA_NFYB_domain"/>
</dbReference>
<evidence type="ECO:0000313" key="8">
    <source>
        <dbReference type="EMBL" id="PRP81067.1"/>
    </source>
</evidence>
<reference evidence="8 9" key="1">
    <citation type="journal article" date="2018" name="Genome Biol. Evol.">
        <title>Multiple Roots of Fruiting Body Formation in Amoebozoa.</title>
        <authorList>
            <person name="Hillmann F."/>
            <person name="Forbes G."/>
            <person name="Novohradska S."/>
            <person name="Ferling I."/>
            <person name="Riege K."/>
            <person name="Groth M."/>
            <person name="Westermann M."/>
            <person name="Marz M."/>
            <person name="Spaller T."/>
            <person name="Winckler T."/>
            <person name="Schaap P."/>
            <person name="Glockner G."/>
        </authorList>
    </citation>
    <scope>NUCLEOTIDE SEQUENCE [LARGE SCALE GENOMIC DNA]</scope>
    <source>
        <strain evidence="8 9">Jena</strain>
    </source>
</reference>
<keyword evidence="3" id="KW-0238">DNA-binding</keyword>
<evidence type="ECO:0000256" key="5">
    <source>
        <dbReference type="ARBA" id="ARBA00023242"/>
    </source>
</evidence>
<dbReference type="OrthoDB" id="20428at2759"/>
<evidence type="ECO:0000313" key="9">
    <source>
        <dbReference type="Proteomes" id="UP000241769"/>
    </source>
</evidence>
<dbReference type="AlphaFoldDB" id="A0A2P6NAT8"/>
<dbReference type="FunFam" id="1.10.20.10:FF:000062">
    <property type="entry name" value="Nuclear transcription factor Y subunit C"/>
    <property type="match status" value="1"/>
</dbReference>
<dbReference type="InterPro" id="IPR009072">
    <property type="entry name" value="Histone-fold"/>
</dbReference>
<comment type="similarity">
    <text evidence="6">Belongs to the NFYC/HAP5 subunit family.</text>
</comment>
<keyword evidence="4" id="KW-0804">Transcription</keyword>
<dbReference type="STRING" id="1890364.A0A2P6NAT8"/>
<keyword evidence="2" id="KW-0805">Transcription regulation</keyword>
<dbReference type="CDD" id="cd22908">
    <property type="entry name" value="HFD_NFYC-like"/>
    <property type="match status" value="1"/>
</dbReference>
<dbReference type="Pfam" id="PF00808">
    <property type="entry name" value="CBFD_NFYB_HMF"/>
    <property type="match status" value="1"/>
</dbReference>
<evidence type="ECO:0000256" key="6">
    <source>
        <dbReference type="ARBA" id="ARBA00038129"/>
    </source>
</evidence>
<dbReference type="SUPFAM" id="SSF47113">
    <property type="entry name" value="Histone-fold"/>
    <property type="match status" value="1"/>
</dbReference>
<dbReference type="Gene3D" id="1.10.20.10">
    <property type="entry name" value="Histone, subunit A"/>
    <property type="match status" value="1"/>
</dbReference>
<gene>
    <name evidence="8" type="ORF">PROFUN_11145</name>
</gene>
<name>A0A2P6NAT8_9EUKA</name>
<comment type="caution">
    <text evidence="8">The sequence shown here is derived from an EMBL/GenBank/DDBJ whole genome shotgun (WGS) entry which is preliminary data.</text>
</comment>
<keyword evidence="5" id="KW-0539">Nucleus</keyword>
<comment type="subcellular location">
    <subcellularLocation>
        <location evidence="1">Nucleus</location>
    </subcellularLocation>
</comment>
<proteinExistence type="inferred from homology"/>
<dbReference type="PANTHER" id="PTHR10252:SF8">
    <property type="entry name" value="NUCLEAR TRANSCRIPTION FACTOR Y SUBUNIT GAMMA"/>
    <property type="match status" value="1"/>
</dbReference>
<accession>A0A2P6NAT8</accession>
<evidence type="ECO:0000256" key="4">
    <source>
        <dbReference type="ARBA" id="ARBA00023163"/>
    </source>
</evidence>
<dbReference type="GO" id="GO:0005634">
    <property type="term" value="C:nucleus"/>
    <property type="evidence" value="ECO:0007669"/>
    <property type="project" value="UniProtKB-SubCell"/>
</dbReference>
<dbReference type="GO" id="GO:0000981">
    <property type="term" value="F:DNA-binding transcription factor activity, RNA polymerase II-specific"/>
    <property type="evidence" value="ECO:0007669"/>
    <property type="project" value="TreeGrafter"/>
</dbReference>
<evidence type="ECO:0000256" key="1">
    <source>
        <dbReference type="ARBA" id="ARBA00004123"/>
    </source>
</evidence>
<protein>
    <recommendedName>
        <fullName evidence="7">Transcription factor CBF/NF-Y/archaeal histone domain-containing protein</fullName>
    </recommendedName>
</protein>
<sequence length="508" mass="57237">MAYLQSPSKDVPDPVQEDFWKKVEENVTNSPLKAETLPAARIKQIMKSDADVKMINAKVPILMAKACEIFIWELTQRAWSHSIKAGRKTLQRNDIATAITKTDMYDFLIDFVPRDEEIYEKQLRTKVARSNNDGYVPLTIKPRDSNMDPPFPIDASQTAALYHNLPFIHHEEVDHHGNIFGGQSQITEGHHQILEGHHHQMSMPESHQTISDSHHPISEPHHQITPGQHQINEGHQMVNDAHSHPSLSNDGHHVGSNMEDHLGLVESQSKEEKDERDLLHLSARIHVVSARVAVWNLKTEIYPQSFSAMHYSLFEDRERDLQDVRQRDVSKRHSNSLSRQHHICNFNKGMLHHSFGIAPSQSTKECALDVDRVIARGNTQEQQQMSDRFPPIRGTVKPQEPVLPPVVALPARQSPLYASPLPPVTARTTENTPVVDVVHAAQVPNMAPSAVAQPPVIHTELDLLTIRQRGNLLAAARGIVRLEDLSDVDRQEIDRLEALIEADSSSQA</sequence>